<gene>
    <name evidence="1" type="ORF">DHETER_LOCUS6322</name>
</gene>
<keyword evidence="2" id="KW-1185">Reference proteome</keyword>
<evidence type="ECO:0000313" key="2">
    <source>
        <dbReference type="Proteomes" id="UP000789702"/>
    </source>
</evidence>
<protein>
    <submittedName>
        <fullName evidence="1">15444_t:CDS:1</fullName>
    </submittedName>
</protein>
<dbReference type="Proteomes" id="UP000789702">
    <property type="component" value="Unassembled WGS sequence"/>
</dbReference>
<proteinExistence type="predicted"/>
<evidence type="ECO:0000313" key="1">
    <source>
        <dbReference type="EMBL" id="CAG8577412.1"/>
    </source>
</evidence>
<comment type="caution">
    <text evidence="1">The sequence shown here is derived from an EMBL/GenBank/DDBJ whole genome shotgun (WGS) entry which is preliminary data.</text>
</comment>
<accession>A0ACA9MA63</accession>
<name>A0ACA9MA63_9GLOM</name>
<reference evidence="1" key="1">
    <citation type="submission" date="2021-06" db="EMBL/GenBank/DDBJ databases">
        <authorList>
            <person name="Kallberg Y."/>
            <person name="Tangrot J."/>
            <person name="Rosling A."/>
        </authorList>
    </citation>
    <scope>NUCLEOTIDE SEQUENCE</scope>
    <source>
        <strain evidence="1">IL203A</strain>
    </source>
</reference>
<feature type="non-terminal residue" evidence="1">
    <location>
        <position position="1"/>
    </location>
</feature>
<sequence>EKNIPVNYETDFNDSSEKNILPETTSLVSSQFLSNQNISDAEENSQYDNSSDTSKDNDDLHQLAMDEFHWFCNDLQNLLEENDPILDQSICKFVKVYIQHRSIQDTHIWPAISSFFQTCNWNAGRVNGKSYQRGGKRIKVQVTAAARRRKGPNHGLKKLQQGRPSSSTYNNIYETETQEDPSRFIMPSRKKWQKRQAHDFQQALKEN</sequence>
<organism evidence="1 2">
    <name type="scientific">Dentiscutata heterogama</name>
    <dbReference type="NCBI Taxonomy" id="1316150"/>
    <lineage>
        <taxon>Eukaryota</taxon>
        <taxon>Fungi</taxon>
        <taxon>Fungi incertae sedis</taxon>
        <taxon>Mucoromycota</taxon>
        <taxon>Glomeromycotina</taxon>
        <taxon>Glomeromycetes</taxon>
        <taxon>Diversisporales</taxon>
        <taxon>Gigasporaceae</taxon>
        <taxon>Dentiscutata</taxon>
    </lineage>
</organism>
<dbReference type="EMBL" id="CAJVPU010007852">
    <property type="protein sequence ID" value="CAG8577412.1"/>
    <property type="molecule type" value="Genomic_DNA"/>
</dbReference>